<dbReference type="EMBL" id="HG994362">
    <property type="protein sequence ID" value="CAF2257760.1"/>
    <property type="molecule type" value="Genomic_DNA"/>
</dbReference>
<name>A0A817AF83_BRANA</name>
<gene>
    <name evidence="2" type="ORF">DARMORV10_A08P30640.1</name>
</gene>
<sequence>MLGAAPPATGGAAPSAAGGAAPSAAGGAAPPAAGGAAPPAAGGAAFAAGGAASAAAGAASAAGGAAPPAGIPLNQGCFCNHFKMSPNDPENVFPPQNPQYPPENFSNFNVLWADRANRVPSAVLSHTHSPMMRPMAVSARVAPAVNPVARRVVAIVAGTRIGLNMMKSGADTTNATAETAIVKPAKAKKTTEATEAISSPLILQILWSCVVHNDQAAILQFNEVASPLLLEDLHTEEREAVVEVVMCMSNALRVRDWYEAPTTNKTQTKRGTTGVEGMKTDRFRHSLGEREEM</sequence>
<accession>A0A817AF83</accession>
<evidence type="ECO:0000313" key="2">
    <source>
        <dbReference type="EMBL" id="CAF2257760.1"/>
    </source>
</evidence>
<organism evidence="2">
    <name type="scientific">Brassica napus</name>
    <name type="common">Rape</name>
    <dbReference type="NCBI Taxonomy" id="3708"/>
    <lineage>
        <taxon>Eukaryota</taxon>
        <taxon>Viridiplantae</taxon>
        <taxon>Streptophyta</taxon>
        <taxon>Embryophyta</taxon>
        <taxon>Tracheophyta</taxon>
        <taxon>Spermatophyta</taxon>
        <taxon>Magnoliopsida</taxon>
        <taxon>eudicotyledons</taxon>
        <taxon>Gunneridae</taxon>
        <taxon>Pentapetalae</taxon>
        <taxon>rosids</taxon>
        <taxon>malvids</taxon>
        <taxon>Brassicales</taxon>
        <taxon>Brassicaceae</taxon>
        <taxon>Brassiceae</taxon>
        <taxon>Brassica</taxon>
    </lineage>
</organism>
<proteinExistence type="predicted"/>
<evidence type="ECO:0000256" key="1">
    <source>
        <dbReference type="SAM" id="MobiDB-lite"/>
    </source>
</evidence>
<dbReference type="AlphaFoldDB" id="A0A817AF83"/>
<dbReference type="Proteomes" id="UP001295469">
    <property type="component" value="Chromosome A08"/>
</dbReference>
<feature type="region of interest" description="Disordered" evidence="1">
    <location>
        <begin position="1"/>
        <end position="40"/>
    </location>
</feature>
<protein>
    <submittedName>
        <fullName evidence="2">(rape) hypothetical protein</fullName>
    </submittedName>
</protein>
<reference evidence="2" key="1">
    <citation type="submission" date="2021-01" db="EMBL/GenBank/DDBJ databases">
        <authorList>
            <consortium name="Genoscope - CEA"/>
            <person name="William W."/>
        </authorList>
    </citation>
    <scope>NUCLEOTIDE SEQUENCE</scope>
</reference>